<dbReference type="EMBL" id="JADIMJ010000075">
    <property type="protein sequence ID" value="MBO8454070.1"/>
    <property type="molecule type" value="Genomic_DNA"/>
</dbReference>
<dbReference type="SUPFAM" id="SSF52540">
    <property type="entry name" value="P-loop containing nucleoside triphosphate hydrolases"/>
    <property type="match status" value="1"/>
</dbReference>
<name>A0A940DQ41_9BACT</name>
<reference evidence="1" key="2">
    <citation type="journal article" date="2021" name="PeerJ">
        <title>Extensive microbial diversity within the chicken gut microbiome revealed by metagenomics and culture.</title>
        <authorList>
            <person name="Gilroy R."/>
            <person name="Ravi A."/>
            <person name="Getino M."/>
            <person name="Pursley I."/>
            <person name="Horton D.L."/>
            <person name="Alikhan N.F."/>
            <person name="Baker D."/>
            <person name="Gharbi K."/>
            <person name="Hall N."/>
            <person name="Watson M."/>
            <person name="Adriaenssens E.M."/>
            <person name="Foster-Nyarko E."/>
            <person name="Jarju S."/>
            <person name="Secka A."/>
            <person name="Antonio M."/>
            <person name="Oren A."/>
            <person name="Chaudhuri R.R."/>
            <person name="La Ragione R."/>
            <person name="Hildebrand F."/>
            <person name="Pallen M.J."/>
        </authorList>
    </citation>
    <scope>NUCLEOTIDE SEQUENCE</scope>
    <source>
        <strain evidence="1">F1-3629</strain>
    </source>
</reference>
<keyword evidence="1" id="KW-0418">Kinase</keyword>
<proteinExistence type="predicted"/>
<gene>
    <name evidence="1" type="ORF">IAC07_05020</name>
</gene>
<dbReference type="AlphaFoldDB" id="A0A940DQ41"/>
<dbReference type="Proteomes" id="UP000771749">
    <property type="component" value="Unassembled WGS sequence"/>
</dbReference>
<protein>
    <submittedName>
        <fullName evidence="1">Cytidylate kinase-like family protein</fullName>
    </submittedName>
</protein>
<keyword evidence="1" id="KW-0808">Transferase</keyword>
<comment type="caution">
    <text evidence="1">The sequence shown here is derived from an EMBL/GenBank/DDBJ whole genome shotgun (WGS) entry which is preliminary data.</text>
</comment>
<dbReference type="GO" id="GO:0016301">
    <property type="term" value="F:kinase activity"/>
    <property type="evidence" value="ECO:0007669"/>
    <property type="project" value="UniProtKB-KW"/>
</dbReference>
<organism evidence="1 2">
    <name type="scientific">Candidatus Cryptobacteroides gallistercoris</name>
    <dbReference type="NCBI Taxonomy" id="2840765"/>
    <lineage>
        <taxon>Bacteria</taxon>
        <taxon>Pseudomonadati</taxon>
        <taxon>Bacteroidota</taxon>
        <taxon>Bacteroidia</taxon>
        <taxon>Bacteroidales</taxon>
        <taxon>Candidatus Cryptobacteroides</taxon>
    </lineage>
</organism>
<dbReference type="InterPro" id="IPR027417">
    <property type="entry name" value="P-loop_NTPase"/>
</dbReference>
<evidence type="ECO:0000313" key="1">
    <source>
        <dbReference type="EMBL" id="MBO8454070.1"/>
    </source>
</evidence>
<evidence type="ECO:0000313" key="2">
    <source>
        <dbReference type="Proteomes" id="UP000771749"/>
    </source>
</evidence>
<accession>A0A940DQ41</accession>
<dbReference type="Gene3D" id="3.40.50.300">
    <property type="entry name" value="P-loop containing nucleotide triphosphate hydrolases"/>
    <property type="match status" value="1"/>
</dbReference>
<sequence length="207" mass="23308">MNHKMEKIIINIGRQFGSGGKQVALELGKKLGINVYDNELITKAAEASGFSKDFFREKDEKRNLFSFSSFFSSHGFGIPDNYVNENELFKIQSSVIADIAEKESAVIVGRCADYILRDRGCTLDVFICAPLEARKKRVSERLGISPEKAEELISRTDRKRETYYNYFTFGNWGMASNYDLCIDSSILDISGTADYIIDFADRAGMLG</sequence>
<reference evidence="1" key="1">
    <citation type="submission" date="2020-10" db="EMBL/GenBank/DDBJ databases">
        <authorList>
            <person name="Gilroy R."/>
        </authorList>
    </citation>
    <scope>NUCLEOTIDE SEQUENCE</scope>
    <source>
        <strain evidence="1">F1-3629</strain>
    </source>
</reference>
<dbReference type="Pfam" id="PF13189">
    <property type="entry name" value="Cytidylate_kin2"/>
    <property type="match status" value="1"/>
</dbReference>